<dbReference type="GO" id="GO:0008194">
    <property type="term" value="F:UDP-glycosyltransferase activity"/>
    <property type="evidence" value="ECO:0007669"/>
    <property type="project" value="InterPro"/>
</dbReference>
<dbReference type="InterPro" id="IPR002213">
    <property type="entry name" value="UDP_glucos_trans"/>
</dbReference>
<protein>
    <recommendedName>
        <fullName evidence="8">UDP-glucuronosyltransferase</fullName>
    </recommendedName>
</protein>
<name>A0A834XUB6_APHGI</name>
<dbReference type="Pfam" id="PF00201">
    <property type="entry name" value="UDPGT"/>
    <property type="match status" value="1"/>
</dbReference>
<feature type="chain" id="PRO_5033041699" description="UDP-glucuronosyltransferase" evidence="5">
    <location>
        <begin position="22"/>
        <end position="444"/>
    </location>
</feature>
<feature type="transmembrane region" description="Helical" evidence="4">
    <location>
        <begin position="408"/>
        <end position="431"/>
    </location>
</feature>
<comment type="caution">
    <text evidence="6">The sequence shown here is derived from an EMBL/GenBank/DDBJ whole genome shotgun (WGS) entry which is preliminary data.</text>
</comment>
<keyword evidence="7" id="KW-1185">Reference proteome</keyword>
<evidence type="ECO:0000256" key="5">
    <source>
        <dbReference type="SAM" id="SignalP"/>
    </source>
</evidence>
<feature type="signal peptide" evidence="5">
    <location>
        <begin position="1"/>
        <end position="21"/>
    </location>
</feature>
<evidence type="ECO:0000256" key="3">
    <source>
        <dbReference type="ARBA" id="ARBA00022679"/>
    </source>
</evidence>
<keyword evidence="3" id="KW-0808">Transferase</keyword>
<keyword evidence="2" id="KW-0328">Glycosyltransferase</keyword>
<keyword evidence="4" id="KW-0812">Transmembrane</keyword>
<gene>
    <name evidence="6" type="ORF">HCN44_004992</name>
</gene>
<dbReference type="PANTHER" id="PTHR48043">
    <property type="entry name" value="EG:EG0003.4 PROTEIN-RELATED"/>
    <property type="match status" value="1"/>
</dbReference>
<evidence type="ECO:0008006" key="8">
    <source>
        <dbReference type="Google" id="ProtNLM"/>
    </source>
</evidence>
<evidence type="ECO:0000313" key="7">
    <source>
        <dbReference type="Proteomes" id="UP000639338"/>
    </source>
</evidence>
<dbReference type="Gene3D" id="3.40.50.2000">
    <property type="entry name" value="Glycogen Phosphorylase B"/>
    <property type="match status" value="1"/>
</dbReference>
<evidence type="ECO:0000256" key="4">
    <source>
        <dbReference type="SAM" id="Phobius"/>
    </source>
</evidence>
<dbReference type="Proteomes" id="UP000639338">
    <property type="component" value="Unassembled WGS sequence"/>
</dbReference>
<dbReference type="AlphaFoldDB" id="A0A834XUB6"/>
<sequence length="444" mass="50549">MNLVKVIVLILMSSFVNINNGYRILGIFPSRPRSHHIMFDAICKELANRGHHVDVMTMYPNKNPPKNYNVIANFEKYDESVVNKFNISFAMKIDGIVLRRISEYHGNRICEYLGLPEIQKIVKNPPTNPAYDLVIVESFGANCFIGIGHVLKVPVIMASSTLDLPWLDNALGQPANTAFFPSFFTINIHPMSFFTRLFNTLNYHINLIGYQQLTKAIQNSQMKKYLDDNIPPLEELEKNVVLALVNSFHSLNGIRPITPSIIEVGGLHVNSNFVPLPKVSHKNTKVFITHGGLMGTQEALTYGIPLIGIPLFGDQPANIIYYSKLNMSLHLDINNLTEDTISHALNEILNNPKYKNAAVFQSARFLDRPMSPIDTAIYWTEYAIRNGQNSLRSPVVDMSWWQVNLLDVYLFIIILFLIILFTIIFLFNMAWRIVLSTRKHDKND</sequence>
<dbReference type="SUPFAM" id="SSF53756">
    <property type="entry name" value="UDP-Glycosyltransferase/glycogen phosphorylase"/>
    <property type="match status" value="1"/>
</dbReference>
<organism evidence="6 7">
    <name type="scientific">Aphidius gifuensis</name>
    <name type="common">Parasitoid wasp</name>
    <dbReference type="NCBI Taxonomy" id="684658"/>
    <lineage>
        <taxon>Eukaryota</taxon>
        <taxon>Metazoa</taxon>
        <taxon>Ecdysozoa</taxon>
        <taxon>Arthropoda</taxon>
        <taxon>Hexapoda</taxon>
        <taxon>Insecta</taxon>
        <taxon>Pterygota</taxon>
        <taxon>Neoptera</taxon>
        <taxon>Endopterygota</taxon>
        <taxon>Hymenoptera</taxon>
        <taxon>Apocrita</taxon>
        <taxon>Ichneumonoidea</taxon>
        <taxon>Braconidae</taxon>
        <taxon>Aphidiinae</taxon>
        <taxon>Aphidius</taxon>
    </lineage>
</organism>
<dbReference type="CDD" id="cd03784">
    <property type="entry name" value="GT1_Gtf-like"/>
    <property type="match status" value="1"/>
</dbReference>
<evidence type="ECO:0000256" key="2">
    <source>
        <dbReference type="ARBA" id="ARBA00022676"/>
    </source>
</evidence>
<comment type="similarity">
    <text evidence="1">Belongs to the UDP-glycosyltransferase family.</text>
</comment>
<dbReference type="OrthoDB" id="5835829at2759"/>
<accession>A0A834XUB6</accession>
<dbReference type="EMBL" id="JACMRX010000003">
    <property type="protein sequence ID" value="KAF7992648.1"/>
    <property type="molecule type" value="Genomic_DNA"/>
</dbReference>
<keyword evidence="4" id="KW-0472">Membrane</keyword>
<evidence type="ECO:0000313" key="6">
    <source>
        <dbReference type="EMBL" id="KAF7992648.1"/>
    </source>
</evidence>
<keyword evidence="5" id="KW-0732">Signal</keyword>
<dbReference type="PANTHER" id="PTHR48043:SF145">
    <property type="entry name" value="FI06409P-RELATED"/>
    <property type="match status" value="1"/>
</dbReference>
<dbReference type="InterPro" id="IPR050271">
    <property type="entry name" value="UDP-glycosyltransferase"/>
</dbReference>
<reference evidence="6 7" key="1">
    <citation type="submission" date="2020-08" db="EMBL/GenBank/DDBJ databases">
        <title>Aphidius gifuensis genome sequencing and assembly.</title>
        <authorList>
            <person name="Du Z."/>
        </authorList>
    </citation>
    <scope>NUCLEOTIDE SEQUENCE [LARGE SCALE GENOMIC DNA]</scope>
    <source>
        <strain evidence="6">YNYX2018</strain>
        <tissue evidence="6">Adults</tissue>
    </source>
</reference>
<evidence type="ECO:0000256" key="1">
    <source>
        <dbReference type="ARBA" id="ARBA00009995"/>
    </source>
</evidence>
<proteinExistence type="inferred from homology"/>
<keyword evidence="4" id="KW-1133">Transmembrane helix</keyword>